<gene>
    <name evidence="4" type="ORF">NDR86_23500</name>
</gene>
<dbReference type="PANTHER" id="PTHR33744">
    <property type="entry name" value="CARBOHYDRATE DIACID REGULATOR"/>
    <property type="match status" value="1"/>
</dbReference>
<proteinExistence type="predicted"/>
<dbReference type="InterPro" id="IPR042070">
    <property type="entry name" value="PucR_C-HTH_sf"/>
</dbReference>
<evidence type="ECO:0000313" key="5">
    <source>
        <dbReference type="Proteomes" id="UP001139157"/>
    </source>
</evidence>
<feature type="region of interest" description="Disordered" evidence="1">
    <location>
        <begin position="292"/>
        <end position="340"/>
    </location>
</feature>
<evidence type="ECO:0000259" key="3">
    <source>
        <dbReference type="Pfam" id="PF13556"/>
    </source>
</evidence>
<protein>
    <submittedName>
        <fullName evidence="4">PucR family transcriptional regulator</fullName>
    </submittedName>
</protein>
<dbReference type="InterPro" id="IPR025736">
    <property type="entry name" value="PucR_C-HTH_dom"/>
</dbReference>
<dbReference type="Pfam" id="PF07905">
    <property type="entry name" value="PucR"/>
    <property type="match status" value="1"/>
</dbReference>
<feature type="domain" description="Purine catabolism PurC-like" evidence="2">
    <location>
        <begin position="13"/>
        <end position="117"/>
    </location>
</feature>
<evidence type="ECO:0000256" key="1">
    <source>
        <dbReference type="SAM" id="MobiDB-lite"/>
    </source>
</evidence>
<dbReference type="Gene3D" id="1.10.10.2840">
    <property type="entry name" value="PucR C-terminal helix-turn-helix domain"/>
    <property type="match status" value="1"/>
</dbReference>
<dbReference type="AlphaFoldDB" id="A0A9X2IZU9"/>
<evidence type="ECO:0000259" key="2">
    <source>
        <dbReference type="Pfam" id="PF07905"/>
    </source>
</evidence>
<evidence type="ECO:0000313" key="4">
    <source>
        <dbReference type="EMBL" id="MCM6776455.1"/>
    </source>
</evidence>
<sequence length="533" mass="57507">MQLRDILAEPLGLRLLHGDAAALHRPVTRACVTDMPDPTPFVTPGALVCTGLVWRRDPTDSAPYIGVLARAGAAAVAAGRSLHGHVPDDVIAACRQHDLPLLEAPQTLPFSRLIEHLAARNAETRLRRVKSGLARQRRLLATVAAGGDPNDLLTEFARDEDIAAWLLTGTGAPIAGTAPLTEDQIDTLIGSAAAAPRLPVTLPDGYAVWPVGGRMGDRISLWYLVIRDDAEIDDSGADLAAVAELYRMRHRERLRLRWEIDNPDRIDPLPEGAVAVVVQAVTRSNAGAVEAISHPAESPTEPIDSGTPPLGQQRRAATSDRDPEATTTARGRNGTLSDPDDLRMLVHEILPTARTELDREGRIIAWTTGGEREVADELRRRLGRLRPALRGVRLRVGISSCRSGESVSGTVASAAAAASVPTAEVVSIRIADVDSAVGLLTAVPDGLQRRFAERVLGPIVDYDRRTGAGLLQTLEIFLGCAGSWRQAADRMHLHLNTVRYRIGRVEELTGRDLGRLDDRLDLYLAVRAYTAPV</sequence>
<feature type="compositionally biased region" description="Polar residues" evidence="1">
    <location>
        <begin position="325"/>
        <end position="336"/>
    </location>
</feature>
<dbReference type="Proteomes" id="UP001139157">
    <property type="component" value="Unassembled WGS sequence"/>
</dbReference>
<dbReference type="EMBL" id="JAMRXG010000010">
    <property type="protein sequence ID" value="MCM6776455.1"/>
    <property type="molecule type" value="Genomic_DNA"/>
</dbReference>
<dbReference type="PANTHER" id="PTHR33744:SF17">
    <property type="entry name" value="CONSERVED PROTEIN"/>
    <property type="match status" value="1"/>
</dbReference>
<dbReference type="InterPro" id="IPR051448">
    <property type="entry name" value="CdaR-like_regulators"/>
</dbReference>
<dbReference type="InterPro" id="IPR012914">
    <property type="entry name" value="PucR_dom"/>
</dbReference>
<dbReference type="Pfam" id="PF13556">
    <property type="entry name" value="HTH_30"/>
    <property type="match status" value="1"/>
</dbReference>
<dbReference type="RefSeq" id="WP_251914752.1">
    <property type="nucleotide sequence ID" value="NZ_JAMRXG010000010.1"/>
</dbReference>
<feature type="domain" description="PucR C-terminal helix-turn-helix" evidence="3">
    <location>
        <begin position="470"/>
        <end position="528"/>
    </location>
</feature>
<organism evidence="4 5">
    <name type="scientific">Nocardia pulmonis</name>
    <dbReference type="NCBI Taxonomy" id="2951408"/>
    <lineage>
        <taxon>Bacteria</taxon>
        <taxon>Bacillati</taxon>
        <taxon>Actinomycetota</taxon>
        <taxon>Actinomycetes</taxon>
        <taxon>Mycobacteriales</taxon>
        <taxon>Nocardiaceae</taxon>
        <taxon>Nocardia</taxon>
    </lineage>
</organism>
<keyword evidence="5" id="KW-1185">Reference proteome</keyword>
<name>A0A9X2IZU9_9NOCA</name>
<reference evidence="4" key="1">
    <citation type="submission" date="2022-06" db="EMBL/GenBank/DDBJ databases">
        <title>Novel species in genus nocardia.</title>
        <authorList>
            <person name="Li F."/>
        </authorList>
    </citation>
    <scope>NUCLEOTIDE SEQUENCE</scope>
    <source>
        <strain evidence="4">CDC141</strain>
    </source>
</reference>
<comment type="caution">
    <text evidence="4">The sequence shown here is derived from an EMBL/GenBank/DDBJ whole genome shotgun (WGS) entry which is preliminary data.</text>
</comment>
<accession>A0A9X2IZU9</accession>